<sequence length="40" mass="4444">MFTPGLSRMLERVEFNYNVSQFTILGPNGPGDVTVKLDTV</sequence>
<dbReference type="Proteomes" id="UP000320839">
    <property type="component" value="Chromosome"/>
</dbReference>
<keyword evidence="3" id="KW-1185">Reference proteome</keyword>
<accession>A0A517Q0L8</accession>
<evidence type="ECO:0000313" key="1">
    <source>
        <dbReference type="EMBL" id="QDT25165.1"/>
    </source>
</evidence>
<evidence type="ECO:0000313" key="2">
    <source>
        <dbReference type="EMBL" id="QDV15813.1"/>
    </source>
</evidence>
<accession>A0A518FHN3</accession>
<dbReference type="EMBL" id="CP036317">
    <property type="protein sequence ID" value="QDV15813.1"/>
    <property type="molecule type" value="Genomic_DNA"/>
</dbReference>
<proteinExistence type="predicted"/>
<evidence type="ECO:0000313" key="3">
    <source>
        <dbReference type="Proteomes" id="UP000315647"/>
    </source>
</evidence>
<dbReference type="EMBL" id="CP037421">
    <property type="protein sequence ID" value="QDT25165.1"/>
    <property type="molecule type" value="Genomic_DNA"/>
</dbReference>
<organism evidence="1 3">
    <name type="scientific">Gimesia panareensis</name>
    <dbReference type="NCBI Taxonomy" id="2527978"/>
    <lineage>
        <taxon>Bacteria</taxon>
        <taxon>Pseudomonadati</taxon>
        <taxon>Planctomycetota</taxon>
        <taxon>Planctomycetia</taxon>
        <taxon>Planctomycetales</taxon>
        <taxon>Planctomycetaceae</taxon>
        <taxon>Gimesia</taxon>
    </lineage>
</organism>
<name>A0A517Q0L8_9PLAN</name>
<reference evidence="1 3" key="1">
    <citation type="submission" date="2019-03" db="EMBL/GenBank/DDBJ databases">
        <title>Deep-cultivation of Planctomycetes and their phenomic and genomic characterization uncovers novel biology.</title>
        <authorList>
            <person name="Wiegand S."/>
            <person name="Jogler M."/>
            <person name="Boedeker C."/>
            <person name="Pinto D."/>
            <person name="Vollmers J."/>
            <person name="Rivas-Marin E."/>
            <person name="Kohn T."/>
            <person name="Peeters S.H."/>
            <person name="Heuer A."/>
            <person name="Rast P."/>
            <person name="Oberbeckmann S."/>
            <person name="Bunk B."/>
            <person name="Jeske O."/>
            <person name="Meyerdierks A."/>
            <person name="Storesund J.E."/>
            <person name="Kallscheuer N."/>
            <person name="Luecker S."/>
            <person name="Lage O.M."/>
            <person name="Pohl T."/>
            <person name="Merkel B.J."/>
            <person name="Hornburger P."/>
            <person name="Mueller R.-W."/>
            <person name="Bruemmer F."/>
            <person name="Labrenz M."/>
            <person name="Spormann A.M."/>
            <person name="Op den Camp H."/>
            <person name="Overmann J."/>
            <person name="Amann R."/>
            <person name="Jetten M.S.M."/>
            <person name="Mascher T."/>
            <person name="Medema M.H."/>
            <person name="Devos D.P."/>
            <person name="Kaster A.-K."/>
            <person name="Ovreas L."/>
            <person name="Rohde M."/>
            <person name="Galperin M.Y."/>
            <person name="Jogler C."/>
        </authorList>
    </citation>
    <scope>NUCLEOTIDE SEQUENCE [LARGE SCALE GENOMIC DNA]</scope>
    <source>
        <strain evidence="1 3">Enr10</strain>
        <strain evidence="2 4">Pan153</strain>
    </source>
</reference>
<evidence type="ECO:0000313" key="4">
    <source>
        <dbReference type="Proteomes" id="UP000320839"/>
    </source>
</evidence>
<dbReference type="Proteomes" id="UP000315647">
    <property type="component" value="Chromosome"/>
</dbReference>
<gene>
    <name evidence="1" type="ORF">Enr10x_04600</name>
    <name evidence="2" type="ORF">Pan153_04320</name>
</gene>
<protein>
    <submittedName>
        <fullName evidence="1">Uncharacterized protein</fullName>
    </submittedName>
</protein>
<accession>A0A518A0B7</accession>
<dbReference type="AlphaFoldDB" id="A0A517Q0L8"/>